<dbReference type="KEGG" id="cput:CONPUDRAFT_47531"/>
<evidence type="ECO:0000256" key="3">
    <source>
        <dbReference type="ARBA" id="ARBA00023242"/>
    </source>
</evidence>
<dbReference type="RefSeq" id="XP_007764017.1">
    <property type="nucleotide sequence ID" value="XM_007765827.1"/>
</dbReference>
<gene>
    <name evidence="5" type="ORF">CONPUDRAFT_47531</name>
</gene>
<dbReference type="SUPFAM" id="SSF48371">
    <property type="entry name" value="ARM repeat"/>
    <property type="match status" value="1"/>
</dbReference>
<dbReference type="OrthoDB" id="342531at2759"/>
<feature type="compositionally biased region" description="Basic and acidic residues" evidence="4">
    <location>
        <begin position="1169"/>
        <end position="1180"/>
    </location>
</feature>
<organism evidence="5 6">
    <name type="scientific">Coniophora puteana (strain RWD-64-598)</name>
    <name type="common">Brown rot fungus</name>
    <dbReference type="NCBI Taxonomy" id="741705"/>
    <lineage>
        <taxon>Eukaryota</taxon>
        <taxon>Fungi</taxon>
        <taxon>Dikarya</taxon>
        <taxon>Basidiomycota</taxon>
        <taxon>Agaricomycotina</taxon>
        <taxon>Agaricomycetes</taxon>
        <taxon>Agaricomycetidae</taxon>
        <taxon>Boletales</taxon>
        <taxon>Coniophorineae</taxon>
        <taxon>Coniophoraceae</taxon>
        <taxon>Coniophora</taxon>
    </lineage>
</organism>
<dbReference type="PANTHER" id="PTHR13213">
    <property type="entry name" value="MYB-BINDING PROTEIN 1A FAMILY MEMBER"/>
    <property type="match status" value="1"/>
</dbReference>
<keyword evidence="3" id="KW-0539">Nucleus</keyword>
<dbReference type="OMA" id="VWKHDDP"/>
<feature type="compositionally biased region" description="Acidic residues" evidence="4">
    <location>
        <begin position="45"/>
        <end position="54"/>
    </location>
</feature>
<protein>
    <recommendedName>
        <fullName evidence="7">DNA polymerase V</fullName>
    </recommendedName>
</protein>
<evidence type="ECO:0000256" key="2">
    <source>
        <dbReference type="ARBA" id="ARBA00006809"/>
    </source>
</evidence>
<feature type="region of interest" description="Disordered" evidence="4">
    <location>
        <begin position="1153"/>
        <end position="1199"/>
    </location>
</feature>
<dbReference type="AlphaFoldDB" id="A0A5M3N243"/>
<dbReference type="GO" id="GO:0000182">
    <property type="term" value="F:rDNA binding"/>
    <property type="evidence" value="ECO:0007669"/>
    <property type="project" value="TreeGrafter"/>
</dbReference>
<evidence type="ECO:0000256" key="1">
    <source>
        <dbReference type="ARBA" id="ARBA00004123"/>
    </source>
</evidence>
<name>A0A5M3N243_CONPW</name>
<proteinExistence type="inferred from homology"/>
<dbReference type="Proteomes" id="UP000053558">
    <property type="component" value="Unassembled WGS sequence"/>
</dbReference>
<dbReference type="PANTHER" id="PTHR13213:SF2">
    <property type="entry name" value="MYB-BINDING PROTEIN 1A"/>
    <property type="match status" value="1"/>
</dbReference>
<comment type="similarity">
    <text evidence="2">Belongs to the MYBBP1A family.</text>
</comment>
<dbReference type="InterPro" id="IPR007015">
    <property type="entry name" value="DNA_pol_V/MYBBP1A"/>
</dbReference>
<sequence length="1199" mass="134161">MSTTLPLFWDLSSNSKKDRLDASVKLVSSLERFQASHVAKAPSDASDEDEDGEDVQNNNELDALNAEDVTYSIRRLIRGLASPRESSRLGFAVTLTELLSMLDTVTCSQIVKLIVDASKTQGSMTGQEERDVLFARLFGLTTVIQSGLLVRDTLLPSSPSSTTHASSLDSCKEVVDLLVALGKKKSWLRESAWWTLGLTVDVLRASSLSWKEDALDHIIQAVFEEQDWTPDKVAVTLKLQSARPQYSWNKRLAPKFKDPDLLSTSNLVALGRVLKTTCIQEAGDDSSEKATSAGAWKPQLHFVWNVILDRLLPPSDDQEPQGSVQEFFRVVVDESLFSTTSSAERKYSGFQVFSKALPRVKPEGLPMLFTTNFMRTWINHLSNNDRHLHKIAIDVAKDIQAYVQKNPTMGMSLILQLTGVNGNRQFDKLTRTKTVESILSSMDNDGIQKYIDFLLAQVNDPDEQDFTVVNAKRAWICDQFANLIRNGAIPKSDDWVQLVLDWFTVHGLFAIKKKTSHSPVKALQSLPSPAFSDELRQTCRQRLLTCLAELTNQVTVIKTDDKAQKRTGVASDGEFWVAKVVSAVRTLQNDSKHATILQEVDEEDVNLREKAFQAIERLQKACFPILQTRAIIEDDTAKGAELLLSASLLDHYCSEDEEAQADTIQTCLDAISRMFPESKKKKTRKSKGAEDENQPEPIDVLVDTLIGFLEKSTAYFRSVSNQVFASLCGAVQESTIDLILEQLERRDPQELAADEGEDEDVDEDMDDEDEGDEEAESDVSDEDEDEDEDDSEGGSDDEAAQELRRKIEEALKVNGIGAAEGDSDESEEELMDDDQMMAIDGHLAEIFRSQTGDKKAGKAVDLQREATHFKNRVLDLVDTFIKKNPSSPHNIRIVLPLVELATKSGSDERQLSDKATGLLKSHLAKSKDVPSVIDAEKTTTIFKELHERARRVPGSDALSVLSQCSLYISRVLQNGGQEQAIVDLYQESLLDFTSRKASRLNFNFFQDYIRRFASLAWQSRSTFLSGIEKAVNAYRKCQTFQLLQTLLSQQYVVAEKEQFLSFMPALRDTIYETIVAACKSDKDFTAAQIKDILKLGLQAIRQTRKVDSSKCTKIWKPSLWEELHQNLASSERFKTSTNLLSMCKQMQQTAKVSETAASKKAKKAQVNGEEGKPAKRKVDQTIDSEVVNSPKPKRKKQKN</sequence>
<dbReference type="GO" id="GO:0005730">
    <property type="term" value="C:nucleolus"/>
    <property type="evidence" value="ECO:0007669"/>
    <property type="project" value="InterPro"/>
</dbReference>
<evidence type="ECO:0000313" key="5">
    <source>
        <dbReference type="EMBL" id="EIW84995.1"/>
    </source>
</evidence>
<evidence type="ECO:0000313" key="6">
    <source>
        <dbReference type="Proteomes" id="UP000053558"/>
    </source>
</evidence>
<dbReference type="EMBL" id="JH711574">
    <property type="protein sequence ID" value="EIW84995.1"/>
    <property type="molecule type" value="Genomic_DNA"/>
</dbReference>
<keyword evidence="6" id="KW-1185">Reference proteome</keyword>
<evidence type="ECO:0008006" key="7">
    <source>
        <dbReference type="Google" id="ProtNLM"/>
    </source>
</evidence>
<dbReference type="GO" id="GO:0006355">
    <property type="term" value="P:regulation of DNA-templated transcription"/>
    <property type="evidence" value="ECO:0007669"/>
    <property type="project" value="InterPro"/>
</dbReference>
<feature type="compositionally biased region" description="Acidic residues" evidence="4">
    <location>
        <begin position="752"/>
        <end position="800"/>
    </location>
</feature>
<dbReference type="InterPro" id="IPR016024">
    <property type="entry name" value="ARM-type_fold"/>
</dbReference>
<comment type="caution">
    <text evidence="5">The sequence shown here is derived from an EMBL/GenBank/DDBJ whole genome shotgun (WGS) entry which is preliminary data.</text>
</comment>
<evidence type="ECO:0000256" key="4">
    <source>
        <dbReference type="SAM" id="MobiDB-lite"/>
    </source>
</evidence>
<comment type="subcellular location">
    <subcellularLocation>
        <location evidence="1">Nucleus</location>
    </subcellularLocation>
</comment>
<reference evidence="6" key="1">
    <citation type="journal article" date="2012" name="Science">
        <title>The Paleozoic origin of enzymatic lignin decomposition reconstructed from 31 fungal genomes.</title>
        <authorList>
            <person name="Floudas D."/>
            <person name="Binder M."/>
            <person name="Riley R."/>
            <person name="Barry K."/>
            <person name="Blanchette R.A."/>
            <person name="Henrissat B."/>
            <person name="Martinez A.T."/>
            <person name="Otillar R."/>
            <person name="Spatafora J.W."/>
            <person name="Yadav J.S."/>
            <person name="Aerts A."/>
            <person name="Benoit I."/>
            <person name="Boyd A."/>
            <person name="Carlson A."/>
            <person name="Copeland A."/>
            <person name="Coutinho P.M."/>
            <person name="de Vries R.P."/>
            <person name="Ferreira P."/>
            <person name="Findley K."/>
            <person name="Foster B."/>
            <person name="Gaskell J."/>
            <person name="Glotzer D."/>
            <person name="Gorecki P."/>
            <person name="Heitman J."/>
            <person name="Hesse C."/>
            <person name="Hori C."/>
            <person name="Igarashi K."/>
            <person name="Jurgens J.A."/>
            <person name="Kallen N."/>
            <person name="Kersten P."/>
            <person name="Kohler A."/>
            <person name="Kuees U."/>
            <person name="Kumar T.K.A."/>
            <person name="Kuo A."/>
            <person name="LaButti K."/>
            <person name="Larrondo L.F."/>
            <person name="Lindquist E."/>
            <person name="Ling A."/>
            <person name="Lombard V."/>
            <person name="Lucas S."/>
            <person name="Lundell T."/>
            <person name="Martin R."/>
            <person name="McLaughlin D.J."/>
            <person name="Morgenstern I."/>
            <person name="Morin E."/>
            <person name="Murat C."/>
            <person name="Nagy L.G."/>
            <person name="Nolan M."/>
            <person name="Ohm R.A."/>
            <person name="Patyshakuliyeva A."/>
            <person name="Rokas A."/>
            <person name="Ruiz-Duenas F.J."/>
            <person name="Sabat G."/>
            <person name="Salamov A."/>
            <person name="Samejima M."/>
            <person name="Schmutz J."/>
            <person name="Slot J.C."/>
            <person name="St John F."/>
            <person name="Stenlid J."/>
            <person name="Sun H."/>
            <person name="Sun S."/>
            <person name="Syed K."/>
            <person name="Tsang A."/>
            <person name="Wiebenga A."/>
            <person name="Young D."/>
            <person name="Pisabarro A."/>
            <person name="Eastwood D.C."/>
            <person name="Martin F."/>
            <person name="Cullen D."/>
            <person name="Grigoriev I.V."/>
            <person name="Hibbett D.S."/>
        </authorList>
    </citation>
    <scope>NUCLEOTIDE SEQUENCE [LARGE SCALE GENOMIC DNA]</scope>
    <source>
        <strain evidence="6">RWD-64-598 SS2</strain>
    </source>
</reference>
<dbReference type="GeneID" id="19207209"/>
<feature type="region of interest" description="Disordered" evidence="4">
    <location>
        <begin position="746"/>
        <end position="800"/>
    </location>
</feature>
<feature type="region of interest" description="Disordered" evidence="4">
    <location>
        <begin position="38"/>
        <end position="59"/>
    </location>
</feature>
<dbReference type="Pfam" id="PF04931">
    <property type="entry name" value="DNA_pol_phi"/>
    <property type="match status" value="1"/>
</dbReference>
<accession>A0A5M3N243</accession>